<dbReference type="InterPro" id="IPR036390">
    <property type="entry name" value="WH_DNA-bd_sf"/>
</dbReference>
<dbReference type="Gene3D" id="1.10.10.10">
    <property type="entry name" value="Winged helix-like DNA-binding domain superfamily/Winged helix DNA-binding domain"/>
    <property type="match status" value="1"/>
</dbReference>
<dbReference type="RefSeq" id="WP_011278067.1">
    <property type="nucleotide sequence ID" value="NZ_BHWZ01000002.1"/>
</dbReference>
<dbReference type="AlphaFoldDB" id="A0A0U3H117"/>
<keyword evidence="1" id="KW-0805">Transcription regulation</keyword>
<dbReference type="PaxDb" id="1435377-SUSAZ_05805"/>
<accession>A0A0U3H117</accession>
<sequence>MSKEMKVSFPGGKEVTMGDLISFIYGLPKSDIDVLQVLISQKRRMSSDEIADVLKVSKASINKSLNNLYDKGLILREKEEAGEEKKKGRPSYIYWVDGERLYEKLERDLETLASQIKKELEERMQSI</sequence>
<dbReference type="InterPro" id="IPR002831">
    <property type="entry name" value="Tscrpt_reg_TrmB_N"/>
</dbReference>
<dbReference type="Proteomes" id="UP000060043">
    <property type="component" value="Chromosome"/>
</dbReference>
<dbReference type="EMBL" id="CP013694">
    <property type="protein sequence ID" value="ALU28575.1"/>
    <property type="molecule type" value="Genomic_DNA"/>
</dbReference>
<dbReference type="Proteomes" id="UP000065473">
    <property type="component" value="Chromosome"/>
</dbReference>
<dbReference type="GO" id="GO:0003677">
    <property type="term" value="F:DNA binding"/>
    <property type="evidence" value="ECO:0007669"/>
    <property type="project" value="UniProtKB-KW"/>
</dbReference>
<evidence type="ECO:0000256" key="1">
    <source>
        <dbReference type="ARBA" id="ARBA00023015"/>
    </source>
</evidence>
<keyword evidence="2" id="KW-0238">DNA-binding</keyword>
<dbReference type="OMA" id="PAYVYWV"/>
<dbReference type="PANTHER" id="PTHR38465">
    <property type="entry name" value="HTH-TYPE TRANSCRIPTIONAL REGULATOR MJ1563-RELATED"/>
    <property type="match status" value="1"/>
</dbReference>
<dbReference type="GeneID" id="14551722"/>
<dbReference type="SUPFAM" id="SSF46785">
    <property type="entry name" value="Winged helix' DNA-binding domain"/>
    <property type="match status" value="1"/>
</dbReference>
<evidence type="ECO:0000256" key="3">
    <source>
        <dbReference type="ARBA" id="ARBA00023163"/>
    </source>
</evidence>
<proteinExistence type="predicted"/>
<dbReference type="PANTHER" id="PTHR38465:SF1">
    <property type="entry name" value="HTH-TYPE TRANSCRIPTIONAL REGULATOR MJ1563-RELATED"/>
    <property type="match status" value="1"/>
</dbReference>
<evidence type="ECO:0000313" key="7">
    <source>
        <dbReference type="Proteomes" id="UP000060043"/>
    </source>
</evidence>
<evidence type="ECO:0000313" key="8">
    <source>
        <dbReference type="Proteomes" id="UP000065473"/>
    </source>
</evidence>
<evidence type="ECO:0000256" key="2">
    <source>
        <dbReference type="ARBA" id="ARBA00023125"/>
    </source>
</evidence>
<organism evidence="5 8">
    <name type="scientific">Sulfolobus acidocaldarius</name>
    <dbReference type="NCBI Taxonomy" id="2285"/>
    <lineage>
        <taxon>Archaea</taxon>
        <taxon>Thermoproteota</taxon>
        <taxon>Thermoprotei</taxon>
        <taxon>Sulfolobales</taxon>
        <taxon>Sulfolobaceae</taxon>
        <taxon>Sulfolobus</taxon>
    </lineage>
</organism>
<protein>
    <submittedName>
        <fullName evidence="5">TrmB family transcriptional regulator</fullName>
    </submittedName>
</protein>
<dbReference type="EMBL" id="CP013695">
    <property type="protein sequence ID" value="ALU31287.1"/>
    <property type="molecule type" value="Genomic_DNA"/>
</dbReference>
<reference evidence="7 8" key="1">
    <citation type="submission" date="2015-12" db="EMBL/GenBank/DDBJ databases">
        <title>A stable core within a dynamic pangenome in Sulfolobus acidocaldarius.</title>
        <authorList>
            <person name="Anderson R."/>
            <person name="Kouris A."/>
            <person name="Seward C."/>
            <person name="Campbell K."/>
            <person name="Whitaker R."/>
        </authorList>
    </citation>
    <scope>NUCLEOTIDE SEQUENCE [LARGE SCALE GENOMIC DNA]</scope>
    <source>
        <strain evidence="5 8">GG12-C01-09</strain>
        <strain evidence="6 7">NG05B_CO5_07</strain>
    </source>
</reference>
<evidence type="ECO:0000313" key="5">
    <source>
        <dbReference type="EMBL" id="ALU28575.1"/>
    </source>
</evidence>
<gene>
    <name evidence="5" type="ORF">ATY89_00405</name>
    <name evidence="6" type="ORF">ATZ20_03450</name>
</gene>
<dbReference type="InterPro" id="IPR036388">
    <property type="entry name" value="WH-like_DNA-bd_sf"/>
</dbReference>
<dbReference type="InterPro" id="IPR052362">
    <property type="entry name" value="HTH-GbsR_regulator"/>
</dbReference>
<dbReference type="OrthoDB" id="42111at2157"/>
<evidence type="ECO:0000259" key="4">
    <source>
        <dbReference type="Pfam" id="PF01978"/>
    </source>
</evidence>
<dbReference type="Pfam" id="PF01978">
    <property type="entry name" value="TrmB"/>
    <property type="match status" value="1"/>
</dbReference>
<keyword evidence="3" id="KW-0804">Transcription</keyword>
<name>A0A0U3H117_9CREN</name>
<feature type="domain" description="Transcription regulator TrmB N-terminal" evidence="4">
    <location>
        <begin position="24"/>
        <end position="85"/>
    </location>
</feature>
<evidence type="ECO:0000313" key="6">
    <source>
        <dbReference type="EMBL" id="ALU31287.1"/>
    </source>
</evidence>
<dbReference type="STRING" id="1435377.SUSAZ_05805"/>